<reference evidence="1" key="1">
    <citation type="journal article" date="2023" name="bioRxiv">
        <title>Improved chromosome-level genome assembly for marigold (Tagetes erecta).</title>
        <authorList>
            <person name="Jiang F."/>
            <person name="Yuan L."/>
            <person name="Wang S."/>
            <person name="Wang H."/>
            <person name="Xu D."/>
            <person name="Wang A."/>
            <person name="Fan W."/>
        </authorList>
    </citation>
    <scope>NUCLEOTIDE SEQUENCE</scope>
    <source>
        <strain evidence="1">WSJ</strain>
        <tissue evidence="1">Leaf</tissue>
    </source>
</reference>
<evidence type="ECO:0000313" key="2">
    <source>
        <dbReference type="Proteomes" id="UP001229421"/>
    </source>
</evidence>
<comment type="caution">
    <text evidence="1">The sequence shown here is derived from an EMBL/GenBank/DDBJ whole genome shotgun (WGS) entry which is preliminary data.</text>
</comment>
<name>A0AAD8KJE3_TARER</name>
<sequence length="124" mass="13413">MWVGMWLDNDGRINLGLFQNVLVLHLGDRHSRNSVVVGAIGVDLWCQWVLFEVGFGVCLRVGLGEVFGVNGVVEEGRLGAVLGFDQYCFSSVDGGSWHNSGVEHVAEALNRVGRSKARIDVGSA</sequence>
<dbReference type="AlphaFoldDB" id="A0AAD8KJE3"/>
<evidence type="ECO:0000313" key="1">
    <source>
        <dbReference type="EMBL" id="KAK1422466.1"/>
    </source>
</evidence>
<keyword evidence="2" id="KW-1185">Reference proteome</keyword>
<organism evidence="1 2">
    <name type="scientific">Tagetes erecta</name>
    <name type="common">African marigold</name>
    <dbReference type="NCBI Taxonomy" id="13708"/>
    <lineage>
        <taxon>Eukaryota</taxon>
        <taxon>Viridiplantae</taxon>
        <taxon>Streptophyta</taxon>
        <taxon>Embryophyta</taxon>
        <taxon>Tracheophyta</taxon>
        <taxon>Spermatophyta</taxon>
        <taxon>Magnoliopsida</taxon>
        <taxon>eudicotyledons</taxon>
        <taxon>Gunneridae</taxon>
        <taxon>Pentapetalae</taxon>
        <taxon>asterids</taxon>
        <taxon>campanulids</taxon>
        <taxon>Asterales</taxon>
        <taxon>Asteraceae</taxon>
        <taxon>Asteroideae</taxon>
        <taxon>Heliantheae alliance</taxon>
        <taxon>Tageteae</taxon>
        <taxon>Tagetes</taxon>
    </lineage>
</organism>
<accession>A0AAD8KJE3</accession>
<dbReference type="EMBL" id="JAUHHV010000006">
    <property type="protein sequence ID" value="KAK1422466.1"/>
    <property type="molecule type" value="Genomic_DNA"/>
</dbReference>
<gene>
    <name evidence="1" type="ORF">QVD17_25603</name>
</gene>
<proteinExistence type="predicted"/>
<dbReference type="Proteomes" id="UP001229421">
    <property type="component" value="Unassembled WGS sequence"/>
</dbReference>
<protein>
    <submittedName>
        <fullName evidence="1">Uncharacterized protein</fullName>
    </submittedName>
</protein>